<evidence type="ECO:0000256" key="3">
    <source>
        <dbReference type="ARBA" id="ARBA00022692"/>
    </source>
</evidence>
<accession>A0A1X7J4H0</accession>
<feature type="transmembrane region" description="Helical" evidence="6">
    <location>
        <begin position="263"/>
        <end position="283"/>
    </location>
</feature>
<feature type="transmembrane region" description="Helical" evidence="6">
    <location>
        <begin position="63"/>
        <end position="83"/>
    </location>
</feature>
<keyword evidence="9" id="KW-1185">Reference proteome</keyword>
<feature type="transmembrane region" description="Helical" evidence="6">
    <location>
        <begin position="32"/>
        <end position="51"/>
    </location>
</feature>
<dbReference type="Proteomes" id="UP000193355">
    <property type="component" value="Unassembled WGS sequence"/>
</dbReference>
<dbReference type="GO" id="GO:0016020">
    <property type="term" value="C:membrane"/>
    <property type="evidence" value="ECO:0007669"/>
    <property type="project" value="UniProtKB-SubCell"/>
</dbReference>
<name>A0A1X7J4H0_9BACT</name>
<evidence type="ECO:0000256" key="1">
    <source>
        <dbReference type="ARBA" id="ARBA00004141"/>
    </source>
</evidence>
<feature type="transmembrane region" description="Helical" evidence="6">
    <location>
        <begin position="208"/>
        <end position="226"/>
    </location>
</feature>
<sequence length="294" mass="30280">MFRGSMMMILAGVFWGASGTLQAFGPEGISPLVLGAIRITVGGLCLTAFVLYREGPKAFSGRWPWSSVLMASAGMALYQQFFFASILRTGVAVGTMVAIGSSPVMGGLLGRLFLGERLTARWMGATVAAVTGCVLLSLGGSLTVDLVGIALALCAGVAFGFLGMGMKKAQEGRSSLAAIALCMTLGAVMASPAFLLGDTGWIFTSRGISIALVLGAVSTAIPYGLYSTALKVVPVSTACTLTLAEPLTAAIFGVSLLGERLSIPALAGIGFILFGLLLLSMPVRRSFISNDRMS</sequence>
<keyword evidence="3 6" id="KW-0812">Transmembrane</keyword>
<reference evidence="9" key="1">
    <citation type="submission" date="2017-04" db="EMBL/GenBank/DDBJ databases">
        <authorList>
            <person name="Varghese N."/>
            <person name="Submissions S."/>
        </authorList>
    </citation>
    <scope>NUCLEOTIDE SEQUENCE [LARGE SCALE GENOMIC DNA]</scope>
    <source>
        <strain evidence="9">USBA 82</strain>
    </source>
</reference>
<protein>
    <submittedName>
        <fullName evidence="8">Drug/metabolite transporter, DME family</fullName>
    </submittedName>
</protein>
<comment type="similarity">
    <text evidence="2">Belongs to the EamA transporter family.</text>
</comment>
<evidence type="ECO:0000256" key="4">
    <source>
        <dbReference type="ARBA" id="ARBA00022989"/>
    </source>
</evidence>
<dbReference type="PANTHER" id="PTHR32322:SF2">
    <property type="entry name" value="EAMA DOMAIN-CONTAINING PROTEIN"/>
    <property type="match status" value="1"/>
</dbReference>
<comment type="subcellular location">
    <subcellularLocation>
        <location evidence="1">Membrane</location>
        <topology evidence="1">Multi-pass membrane protein</topology>
    </subcellularLocation>
</comment>
<feature type="transmembrane region" description="Helical" evidence="6">
    <location>
        <begin position="122"/>
        <end position="140"/>
    </location>
</feature>
<dbReference type="AlphaFoldDB" id="A0A1X7J4H0"/>
<dbReference type="InterPro" id="IPR050638">
    <property type="entry name" value="AA-Vitamin_Transporters"/>
</dbReference>
<feature type="domain" description="EamA" evidence="7">
    <location>
        <begin position="147"/>
        <end position="280"/>
    </location>
</feature>
<evidence type="ECO:0000259" key="7">
    <source>
        <dbReference type="Pfam" id="PF00892"/>
    </source>
</evidence>
<feature type="transmembrane region" description="Helical" evidence="6">
    <location>
        <begin position="238"/>
        <end position="257"/>
    </location>
</feature>
<dbReference type="Pfam" id="PF00892">
    <property type="entry name" value="EamA"/>
    <property type="match status" value="2"/>
</dbReference>
<feature type="transmembrane region" description="Helical" evidence="6">
    <location>
        <begin position="146"/>
        <end position="164"/>
    </location>
</feature>
<dbReference type="SUPFAM" id="SSF103481">
    <property type="entry name" value="Multidrug resistance efflux transporter EmrE"/>
    <property type="match status" value="2"/>
</dbReference>
<dbReference type="EMBL" id="FXBB01000008">
    <property type="protein sequence ID" value="SMG22428.1"/>
    <property type="molecule type" value="Genomic_DNA"/>
</dbReference>
<dbReference type="PANTHER" id="PTHR32322">
    <property type="entry name" value="INNER MEMBRANE TRANSPORTER"/>
    <property type="match status" value="1"/>
</dbReference>
<dbReference type="Gene3D" id="1.10.3730.20">
    <property type="match status" value="1"/>
</dbReference>
<gene>
    <name evidence="8" type="ORF">SAMN06275492_10837</name>
</gene>
<dbReference type="InterPro" id="IPR037185">
    <property type="entry name" value="EmrE-like"/>
</dbReference>
<evidence type="ECO:0000313" key="8">
    <source>
        <dbReference type="EMBL" id="SMG22428.1"/>
    </source>
</evidence>
<keyword evidence="5 6" id="KW-0472">Membrane</keyword>
<evidence type="ECO:0000256" key="5">
    <source>
        <dbReference type="ARBA" id="ARBA00023136"/>
    </source>
</evidence>
<dbReference type="STRING" id="561720.SAMN06275492_10837"/>
<evidence type="ECO:0000313" key="9">
    <source>
        <dbReference type="Proteomes" id="UP000193355"/>
    </source>
</evidence>
<keyword evidence="4 6" id="KW-1133">Transmembrane helix</keyword>
<dbReference type="OrthoDB" id="9787117at2"/>
<organism evidence="8 9">
    <name type="scientific">Dethiosulfovibrio salsuginis</name>
    <dbReference type="NCBI Taxonomy" id="561720"/>
    <lineage>
        <taxon>Bacteria</taxon>
        <taxon>Thermotogati</taxon>
        <taxon>Synergistota</taxon>
        <taxon>Synergistia</taxon>
        <taxon>Synergistales</taxon>
        <taxon>Dethiosulfovibrionaceae</taxon>
        <taxon>Dethiosulfovibrio</taxon>
    </lineage>
</organism>
<evidence type="ECO:0000256" key="6">
    <source>
        <dbReference type="SAM" id="Phobius"/>
    </source>
</evidence>
<feature type="transmembrane region" description="Helical" evidence="6">
    <location>
        <begin position="176"/>
        <end position="196"/>
    </location>
</feature>
<feature type="transmembrane region" description="Helical" evidence="6">
    <location>
        <begin position="89"/>
        <end position="110"/>
    </location>
</feature>
<dbReference type="InterPro" id="IPR000620">
    <property type="entry name" value="EamA_dom"/>
</dbReference>
<evidence type="ECO:0000256" key="2">
    <source>
        <dbReference type="ARBA" id="ARBA00007362"/>
    </source>
</evidence>
<proteinExistence type="inferred from homology"/>
<dbReference type="RefSeq" id="WP_159448228.1">
    <property type="nucleotide sequence ID" value="NZ_FXBB01000008.1"/>
</dbReference>
<feature type="domain" description="EamA" evidence="7">
    <location>
        <begin position="4"/>
        <end position="137"/>
    </location>
</feature>